<dbReference type="Proteomes" id="UP000823850">
    <property type="component" value="Unassembled WGS sequence"/>
</dbReference>
<dbReference type="Pfam" id="PF03551">
    <property type="entry name" value="PadR"/>
    <property type="match status" value="1"/>
</dbReference>
<feature type="domain" description="Transcription regulator PadR N-terminal" evidence="1">
    <location>
        <begin position="18"/>
        <end position="90"/>
    </location>
</feature>
<dbReference type="AlphaFoldDB" id="A0A9D2RAC3"/>
<reference evidence="2" key="1">
    <citation type="journal article" date="2021" name="PeerJ">
        <title>Extensive microbial diversity within the chicken gut microbiome revealed by metagenomics and culture.</title>
        <authorList>
            <person name="Gilroy R."/>
            <person name="Ravi A."/>
            <person name="Getino M."/>
            <person name="Pursley I."/>
            <person name="Horton D.L."/>
            <person name="Alikhan N.F."/>
            <person name="Baker D."/>
            <person name="Gharbi K."/>
            <person name="Hall N."/>
            <person name="Watson M."/>
            <person name="Adriaenssens E.M."/>
            <person name="Foster-Nyarko E."/>
            <person name="Jarju S."/>
            <person name="Secka A."/>
            <person name="Antonio M."/>
            <person name="Oren A."/>
            <person name="Chaudhuri R.R."/>
            <person name="La Ragione R."/>
            <person name="Hildebrand F."/>
            <person name="Pallen M.J."/>
        </authorList>
    </citation>
    <scope>NUCLEOTIDE SEQUENCE</scope>
    <source>
        <strain evidence="2">ChiW19-6364</strain>
    </source>
</reference>
<dbReference type="Gene3D" id="1.10.10.10">
    <property type="entry name" value="Winged helix-like DNA-binding domain superfamily/Winged helix DNA-binding domain"/>
    <property type="match status" value="1"/>
</dbReference>
<evidence type="ECO:0000313" key="3">
    <source>
        <dbReference type="Proteomes" id="UP000823850"/>
    </source>
</evidence>
<name>A0A9D2RAC3_9FIRM</name>
<evidence type="ECO:0000313" key="2">
    <source>
        <dbReference type="EMBL" id="HJD40777.1"/>
    </source>
</evidence>
<dbReference type="InterPro" id="IPR036388">
    <property type="entry name" value="WH-like_DNA-bd_sf"/>
</dbReference>
<comment type="caution">
    <text evidence="2">The sequence shown here is derived from an EMBL/GenBank/DDBJ whole genome shotgun (WGS) entry which is preliminary data.</text>
</comment>
<gene>
    <name evidence="2" type="ORF">H9913_12200</name>
</gene>
<dbReference type="SUPFAM" id="SSF46785">
    <property type="entry name" value="Winged helix' DNA-binding domain"/>
    <property type="match status" value="1"/>
</dbReference>
<sequence>MTKYYEKYKKGFLELFFLKILSEEDLYGYELADLVNHLSGKIISISAGNMYPVLYKLEEKGYIESYEKIVGKRMKRVYYHLTEEGKKEFQQMMEDYKKFENAANSIINFQKGQLKKEDNEDFPSD</sequence>
<dbReference type="InterPro" id="IPR036390">
    <property type="entry name" value="WH_DNA-bd_sf"/>
</dbReference>
<dbReference type="PANTHER" id="PTHR33169:SF25">
    <property type="entry name" value="DNA-BINDING PROTEIN YIZB-RELATED"/>
    <property type="match status" value="1"/>
</dbReference>
<reference evidence="2" key="2">
    <citation type="submission" date="2021-04" db="EMBL/GenBank/DDBJ databases">
        <authorList>
            <person name="Gilroy R."/>
        </authorList>
    </citation>
    <scope>NUCLEOTIDE SEQUENCE</scope>
    <source>
        <strain evidence="2">ChiW19-6364</strain>
    </source>
</reference>
<accession>A0A9D2RAC3</accession>
<proteinExistence type="predicted"/>
<evidence type="ECO:0000259" key="1">
    <source>
        <dbReference type="Pfam" id="PF03551"/>
    </source>
</evidence>
<dbReference type="PANTHER" id="PTHR33169">
    <property type="entry name" value="PADR-FAMILY TRANSCRIPTIONAL REGULATOR"/>
    <property type="match status" value="1"/>
</dbReference>
<organism evidence="2 3">
    <name type="scientific">Candidatus Blautia stercoripullorum</name>
    <dbReference type="NCBI Taxonomy" id="2838502"/>
    <lineage>
        <taxon>Bacteria</taxon>
        <taxon>Bacillati</taxon>
        <taxon>Bacillota</taxon>
        <taxon>Clostridia</taxon>
        <taxon>Lachnospirales</taxon>
        <taxon>Lachnospiraceae</taxon>
        <taxon>Blautia</taxon>
    </lineage>
</organism>
<dbReference type="EMBL" id="DWUX01000215">
    <property type="protein sequence ID" value="HJD40777.1"/>
    <property type="molecule type" value="Genomic_DNA"/>
</dbReference>
<dbReference type="InterPro" id="IPR052509">
    <property type="entry name" value="Metal_resp_DNA-bind_regulator"/>
</dbReference>
<protein>
    <submittedName>
        <fullName evidence="2">PadR family transcriptional regulator</fullName>
    </submittedName>
</protein>
<dbReference type="InterPro" id="IPR005149">
    <property type="entry name" value="Tscrpt_reg_PadR_N"/>
</dbReference>